<proteinExistence type="predicted"/>
<reference evidence="2 3" key="1">
    <citation type="journal article" date="2018" name="Front. Plant Sci.">
        <title>Red Clover (Trifolium pratense) and Zigzag Clover (T. medium) - A Picture of Genomic Similarities and Differences.</title>
        <authorList>
            <person name="Dluhosova J."/>
            <person name="Istvanek J."/>
            <person name="Nedelnik J."/>
            <person name="Repkova J."/>
        </authorList>
    </citation>
    <scope>NUCLEOTIDE SEQUENCE [LARGE SCALE GENOMIC DNA]</scope>
    <source>
        <strain evidence="3">cv. 10/8</strain>
        <tissue evidence="2">Leaf</tissue>
    </source>
</reference>
<feature type="compositionally biased region" description="Basic and acidic residues" evidence="1">
    <location>
        <begin position="7"/>
        <end position="26"/>
    </location>
</feature>
<comment type="caution">
    <text evidence="2">The sequence shown here is derived from an EMBL/GenBank/DDBJ whole genome shotgun (WGS) entry which is preliminary data.</text>
</comment>
<feature type="non-terminal residue" evidence="2">
    <location>
        <position position="1"/>
    </location>
</feature>
<evidence type="ECO:0000313" key="3">
    <source>
        <dbReference type="Proteomes" id="UP000265520"/>
    </source>
</evidence>
<feature type="non-terminal residue" evidence="2">
    <location>
        <position position="55"/>
    </location>
</feature>
<dbReference type="Proteomes" id="UP000265520">
    <property type="component" value="Unassembled WGS sequence"/>
</dbReference>
<sequence>AGQPSRHVGDGHVDAAGHGSKSEYRDHSLMLLDDCKSVLADKTGVENGNLGSEFK</sequence>
<organism evidence="2 3">
    <name type="scientific">Trifolium medium</name>
    <dbReference type="NCBI Taxonomy" id="97028"/>
    <lineage>
        <taxon>Eukaryota</taxon>
        <taxon>Viridiplantae</taxon>
        <taxon>Streptophyta</taxon>
        <taxon>Embryophyta</taxon>
        <taxon>Tracheophyta</taxon>
        <taxon>Spermatophyta</taxon>
        <taxon>Magnoliopsida</taxon>
        <taxon>eudicotyledons</taxon>
        <taxon>Gunneridae</taxon>
        <taxon>Pentapetalae</taxon>
        <taxon>rosids</taxon>
        <taxon>fabids</taxon>
        <taxon>Fabales</taxon>
        <taxon>Fabaceae</taxon>
        <taxon>Papilionoideae</taxon>
        <taxon>50 kb inversion clade</taxon>
        <taxon>NPAAA clade</taxon>
        <taxon>Hologalegina</taxon>
        <taxon>IRL clade</taxon>
        <taxon>Trifolieae</taxon>
        <taxon>Trifolium</taxon>
    </lineage>
</organism>
<dbReference type="EMBL" id="LXQA011115228">
    <property type="protein sequence ID" value="MCI85433.1"/>
    <property type="molecule type" value="Genomic_DNA"/>
</dbReference>
<dbReference type="AlphaFoldDB" id="A0A392VDB5"/>
<evidence type="ECO:0000256" key="1">
    <source>
        <dbReference type="SAM" id="MobiDB-lite"/>
    </source>
</evidence>
<feature type="region of interest" description="Disordered" evidence="1">
    <location>
        <begin position="1"/>
        <end position="26"/>
    </location>
</feature>
<keyword evidence="3" id="KW-1185">Reference proteome</keyword>
<evidence type="ECO:0000313" key="2">
    <source>
        <dbReference type="EMBL" id="MCI85433.1"/>
    </source>
</evidence>
<protein>
    <submittedName>
        <fullName evidence="2">Uncharacterized protein</fullName>
    </submittedName>
</protein>
<name>A0A392VDB5_9FABA</name>
<accession>A0A392VDB5</accession>